<dbReference type="PANTHER" id="PTHR13297">
    <property type="entry name" value="TBC1 DOMAIN FAMILY MEMBER 23-RELATED"/>
    <property type="match status" value="1"/>
</dbReference>
<dbReference type="GO" id="GO:0099041">
    <property type="term" value="P:vesicle tethering to Golgi"/>
    <property type="evidence" value="ECO:0007669"/>
    <property type="project" value="TreeGrafter"/>
</dbReference>
<dbReference type="SUPFAM" id="SSF47923">
    <property type="entry name" value="Ypt/Rab-GAP domain of gyp1p"/>
    <property type="match status" value="2"/>
</dbReference>
<dbReference type="SUPFAM" id="SSF52821">
    <property type="entry name" value="Rhodanese/Cell cycle control phosphatase"/>
    <property type="match status" value="1"/>
</dbReference>
<evidence type="ECO:0000256" key="1">
    <source>
        <dbReference type="ARBA" id="ARBA00004601"/>
    </source>
</evidence>
<dbReference type="PROSITE" id="PS50086">
    <property type="entry name" value="TBC_RABGAP"/>
    <property type="match status" value="1"/>
</dbReference>
<sequence>MAHGNRHVQAGDDGRMGSWKTSLCARPILRRAASSSSGPPVPKDANQKAWMKTMFQDLVRTRADEICSEARGVMSEILLKYCKTRNIAYKQGMNELLAPLVLLFYSDTDSHRNDILSMFSAMLDRFLPGFYDDDDFKALAIMFDKFGQLILYHLPKVSRQLETHLVHPAQYATSWFLTLFARQISILTIADLWDALFAYADDPTLYIFIAVALVKSRQDAIISCNVAELPSLMASICSDVLGTESVASIVEDALALSQRTSRAFRRELFSPDTLHVCSIPCMAIAPLDVVASITGDDDIKLLLLDARSETEFNSGHLPCSVLLDRQLLDDTESFFSYIISLSGMGDAHFCLIGSGHDDDDVILHRVALHLLQNNIAHVSVCAGGFRAVHKALVDKSAHHQPTFALHIVDHDKSTCRECISPEPSASDQAQHRLSLRSVYDMIWERRKSSDAATPPNEEPTAEHVEASCDLDLTTLCAGGDVSMFRATYDGSELHNSNTEEWSPCLVALSSGYVLCLEQRKQDPSKARVIYKHALHTLSRITKWKDDDAVVVFYWQAEQGDTGDEFASIPVRIVKSGACIARIKALAVRCRQARLKNKR</sequence>
<dbReference type="SMART" id="SM00164">
    <property type="entry name" value="TBC"/>
    <property type="match status" value="1"/>
</dbReference>
<dbReference type="EMBL" id="CDSF01000079">
    <property type="protein sequence ID" value="CEO97604.1"/>
    <property type="molecule type" value="Genomic_DNA"/>
</dbReference>
<evidence type="ECO:0000313" key="8">
    <source>
        <dbReference type="Proteomes" id="UP000039324"/>
    </source>
</evidence>
<name>A0A0G4IR46_PLABS</name>
<accession>A0A0G4IR46</accession>
<dbReference type="GO" id="GO:0005802">
    <property type="term" value="C:trans-Golgi network"/>
    <property type="evidence" value="ECO:0007669"/>
    <property type="project" value="TreeGrafter"/>
</dbReference>
<keyword evidence="8" id="KW-1185">Reference proteome</keyword>
<evidence type="ECO:0000259" key="5">
    <source>
        <dbReference type="PROSITE" id="PS50086"/>
    </source>
</evidence>
<reference evidence="7 8" key="1">
    <citation type="submission" date="2015-02" db="EMBL/GenBank/DDBJ databases">
        <authorList>
            <person name="Chooi Y.-H."/>
        </authorList>
    </citation>
    <scope>NUCLEOTIDE SEQUENCE [LARGE SCALE GENOMIC DNA]</scope>
    <source>
        <strain evidence="7">E3</strain>
    </source>
</reference>
<dbReference type="Gene3D" id="1.10.472.80">
    <property type="entry name" value="Ypt/Rab-GAP domain of gyp1p, domain 3"/>
    <property type="match status" value="1"/>
</dbReference>
<gene>
    <name evidence="7" type="ORF">PBRA_000949</name>
</gene>
<dbReference type="InterPro" id="IPR000195">
    <property type="entry name" value="Rab-GAP-TBC_dom"/>
</dbReference>
<dbReference type="PROSITE" id="PS50206">
    <property type="entry name" value="RHODANESE_3"/>
    <property type="match status" value="1"/>
</dbReference>
<dbReference type="Pfam" id="PF00566">
    <property type="entry name" value="RabGAP-TBC"/>
    <property type="match status" value="1"/>
</dbReference>
<dbReference type="InterPro" id="IPR036873">
    <property type="entry name" value="Rhodanese-like_dom_sf"/>
</dbReference>
<dbReference type="Proteomes" id="UP000039324">
    <property type="component" value="Unassembled WGS sequence"/>
</dbReference>
<proteinExistence type="predicted"/>
<organism evidence="7 8">
    <name type="scientific">Plasmodiophora brassicae</name>
    <name type="common">Clubroot disease agent</name>
    <dbReference type="NCBI Taxonomy" id="37360"/>
    <lineage>
        <taxon>Eukaryota</taxon>
        <taxon>Sar</taxon>
        <taxon>Rhizaria</taxon>
        <taxon>Endomyxa</taxon>
        <taxon>Phytomyxea</taxon>
        <taxon>Plasmodiophorida</taxon>
        <taxon>Plasmodiophoridae</taxon>
        <taxon>Plasmodiophora</taxon>
    </lineage>
</organism>
<evidence type="ECO:0000256" key="2">
    <source>
        <dbReference type="ARBA" id="ARBA00014207"/>
    </source>
</evidence>
<dbReference type="InterPro" id="IPR039755">
    <property type="entry name" value="TBC1D23"/>
</dbReference>
<dbReference type="InterPro" id="IPR001763">
    <property type="entry name" value="Rhodanese-like_dom"/>
</dbReference>
<dbReference type="STRING" id="37360.A0A0G4IR46"/>
<evidence type="ECO:0000256" key="3">
    <source>
        <dbReference type="ARBA" id="ARBA00022473"/>
    </source>
</evidence>
<dbReference type="InterPro" id="IPR035969">
    <property type="entry name" value="Rab-GAP_TBC_sf"/>
</dbReference>
<evidence type="ECO:0000259" key="6">
    <source>
        <dbReference type="PROSITE" id="PS50206"/>
    </source>
</evidence>
<feature type="domain" description="Rab-GAP TBC" evidence="5">
    <location>
        <begin position="1"/>
        <end position="200"/>
    </location>
</feature>
<dbReference type="AlphaFoldDB" id="A0A0G4IR46"/>
<dbReference type="Gene3D" id="1.10.8.270">
    <property type="entry name" value="putative rabgap domain of human tbc1 domain family member 14 like domains"/>
    <property type="match status" value="1"/>
</dbReference>
<dbReference type="GO" id="GO:0005829">
    <property type="term" value="C:cytosol"/>
    <property type="evidence" value="ECO:0007669"/>
    <property type="project" value="GOC"/>
</dbReference>
<evidence type="ECO:0000256" key="4">
    <source>
        <dbReference type="ARBA" id="ARBA00023034"/>
    </source>
</evidence>
<evidence type="ECO:0000313" key="7">
    <source>
        <dbReference type="EMBL" id="CEO97604.1"/>
    </source>
</evidence>
<feature type="domain" description="Rhodanese" evidence="6">
    <location>
        <begin position="297"/>
        <end position="394"/>
    </location>
</feature>
<dbReference type="GO" id="GO:0042147">
    <property type="term" value="P:retrograde transport, endosome to Golgi"/>
    <property type="evidence" value="ECO:0007669"/>
    <property type="project" value="InterPro"/>
</dbReference>
<keyword evidence="3" id="KW-0217">Developmental protein</keyword>
<comment type="subcellular location">
    <subcellularLocation>
        <location evidence="1">Golgi apparatus</location>
        <location evidence="1">trans-Golgi network</location>
    </subcellularLocation>
</comment>
<dbReference type="OrthoDB" id="1668230at2759"/>
<protein>
    <recommendedName>
        <fullName evidence="2">TBC1 domain family member 23</fullName>
    </recommendedName>
</protein>
<dbReference type="PANTHER" id="PTHR13297:SF5">
    <property type="entry name" value="TBC1 DOMAIN FAMILY MEMBER 23"/>
    <property type="match status" value="1"/>
</dbReference>
<keyword evidence="4" id="KW-0333">Golgi apparatus</keyword>